<evidence type="ECO:0000313" key="2">
    <source>
        <dbReference type="EMBL" id="WXB77723.1"/>
    </source>
</evidence>
<keyword evidence="1" id="KW-0812">Transmembrane</keyword>
<reference evidence="2 3" key="1">
    <citation type="submission" date="2024-02" db="EMBL/GenBank/DDBJ databases">
        <title>Janibacter sp. nov., isolated from gut of marine sandworm.</title>
        <authorList>
            <person name="Kim B."/>
            <person name="Jun M.O."/>
            <person name="Shin N.-R."/>
        </authorList>
    </citation>
    <scope>NUCLEOTIDE SEQUENCE [LARGE SCALE GENOMIC DNA]</scope>
    <source>
        <strain evidence="2 3">A1S7</strain>
    </source>
</reference>
<sequence>MIRRTAGRASATVASALALVLVWGALVLPSAPAAPVWGSLLRFPLGALIVLAVLLVVPVAARRAVTLALGALLTLVVGVTALDIGFSVVMDRRFHALYDVAVRREALVVRVEVRDLCLIPCRSRESVAGGSLIAGTCGRAGAAPTKPCRVSTVGWRGRGEQAEEVYARNRCHHLS</sequence>
<accession>A0ABZ2ML22</accession>
<evidence type="ECO:0000313" key="3">
    <source>
        <dbReference type="Proteomes" id="UP001382727"/>
    </source>
</evidence>
<keyword evidence="1" id="KW-1133">Transmembrane helix</keyword>
<dbReference type="RefSeq" id="WP_338751880.1">
    <property type="nucleotide sequence ID" value="NZ_CP144913.1"/>
</dbReference>
<keyword evidence="3" id="KW-1185">Reference proteome</keyword>
<keyword evidence="1" id="KW-0472">Membrane</keyword>
<name>A0ABZ2ML22_9MICO</name>
<dbReference type="EMBL" id="CP144913">
    <property type="protein sequence ID" value="WXB77723.1"/>
    <property type="molecule type" value="Genomic_DNA"/>
</dbReference>
<proteinExistence type="predicted"/>
<evidence type="ECO:0000256" key="1">
    <source>
        <dbReference type="SAM" id="Phobius"/>
    </source>
</evidence>
<protein>
    <submittedName>
        <fullName evidence="2">Uncharacterized protein</fullName>
    </submittedName>
</protein>
<feature type="transmembrane region" description="Helical" evidence="1">
    <location>
        <begin position="43"/>
        <end position="61"/>
    </location>
</feature>
<dbReference type="Proteomes" id="UP001382727">
    <property type="component" value="Chromosome"/>
</dbReference>
<organism evidence="2 3">
    <name type="scientific">Janibacter alittae</name>
    <dbReference type="NCBI Taxonomy" id="3115209"/>
    <lineage>
        <taxon>Bacteria</taxon>
        <taxon>Bacillati</taxon>
        <taxon>Actinomycetota</taxon>
        <taxon>Actinomycetes</taxon>
        <taxon>Micrococcales</taxon>
        <taxon>Intrasporangiaceae</taxon>
        <taxon>Janibacter</taxon>
    </lineage>
</organism>
<gene>
    <name evidence="2" type="ORF">V1351_06515</name>
</gene>
<feature type="transmembrane region" description="Helical" evidence="1">
    <location>
        <begin position="68"/>
        <end position="90"/>
    </location>
</feature>